<protein>
    <submittedName>
        <fullName evidence="1">Uncharacterized protein</fullName>
    </submittedName>
</protein>
<dbReference type="AlphaFoldDB" id="A0A0G1UBS6"/>
<reference evidence="1 2" key="1">
    <citation type="journal article" date="2015" name="Nature">
        <title>rRNA introns, odd ribosomes, and small enigmatic genomes across a large radiation of phyla.</title>
        <authorList>
            <person name="Brown C.T."/>
            <person name="Hug L.A."/>
            <person name="Thomas B.C."/>
            <person name="Sharon I."/>
            <person name="Castelle C.J."/>
            <person name="Singh A."/>
            <person name="Wilkins M.J."/>
            <person name="Williams K.H."/>
            <person name="Banfield J.F."/>
        </authorList>
    </citation>
    <scope>NUCLEOTIDE SEQUENCE [LARGE SCALE GENOMIC DNA]</scope>
</reference>
<comment type="caution">
    <text evidence="1">The sequence shown here is derived from an EMBL/GenBank/DDBJ whole genome shotgun (WGS) entry which is preliminary data.</text>
</comment>
<sequence>MFGVFGAWLINKTPVEPKQKSLIETAASNGFNSSLEFRAPNSPTNPLTPYSDTRVAQNQDNLTDKLAELYTKEVLNRNSAGLSTDVNGQPQLAVPSTDVLSDILQNNLSQGVTFKEFNNKDIRIVSDNSVSAQINYIQTLGSLTQKNLGSLNADIFAALDKFMNKNDQSALQNQITAMNNQIHDVLALSVPALWQQFDLQALNLWQKSLTIYQGLLAVNDDPLKSYLVLNQFADIFQEAQSLNSVLTDRYNELTLKQ</sequence>
<proteinExistence type="predicted"/>
<evidence type="ECO:0000313" key="2">
    <source>
        <dbReference type="Proteomes" id="UP000034956"/>
    </source>
</evidence>
<gene>
    <name evidence="1" type="ORF">UY23_C0001G0188</name>
</gene>
<dbReference type="Proteomes" id="UP000034956">
    <property type="component" value="Unassembled WGS sequence"/>
</dbReference>
<dbReference type="EMBL" id="LCPF01000001">
    <property type="protein sequence ID" value="KKU91582.1"/>
    <property type="molecule type" value="Genomic_DNA"/>
</dbReference>
<name>A0A0G1UBS6_9BACT</name>
<accession>A0A0G1UBS6</accession>
<organism evidence="1 2">
    <name type="scientific">Candidatus Jorgensenbacteria bacterium GW2011_GWA1_48_11</name>
    <dbReference type="NCBI Taxonomy" id="1618660"/>
    <lineage>
        <taxon>Bacteria</taxon>
        <taxon>Candidatus Joergenseniibacteriota</taxon>
    </lineage>
</organism>
<evidence type="ECO:0000313" key="1">
    <source>
        <dbReference type="EMBL" id="KKU91582.1"/>
    </source>
</evidence>